<comment type="subcellular location">
    <subcellularLocation>
        <location evidence="1">Cell membrane</location>
        <topology evidence="1">Multi-pass membrane protein</topology>
    </subcellularLocation>
</comment>
<name>C5B573_METEA</name>
<dbReference type="EMBL" id="CP001511">
    <property type="protein sequence ID" value="ACS43605.1"/>
    <property type="molecule type" value="Genomic_DNA"/>
</dbReference>
<evidence type="ECO:0000256" key="3">
    <source>
        <dbReference type="ARBA" id="ARBA00022692"/>
    </source>
</evidence>
<proteinExistence type="predicted"/>
<gene>
    <name evidence="8" type="ordered locus">MexAM1_META2p0761</name>
</gene>
<keyword evidence="3 6" id="KW-0812">Transmembrane</keyword>
<accession>C5B573</accession>
<dbReference type="GO" id="GO:0005886">
    <property type="term" value="C:plasma membrane"/>
    <property type="evidence" value="ECO:0007669"/>
    <property type="project" value="UniProtKB-SubCell"/>
</dbReference>
<evidence type="ECO:0000256" key="4">
    <source>
        <dbReference type="ARBA" id="ARBA00022989"/>
    </source>
</evidence>
<geneLocation type="plasmid" evidence="8 9">
    <name>megaplasmid</name>
</geneLocation>
<sequence length="135" mass="14519">MSRLPEFDDRASAAFVDVILIFCLVGTWSFGIAALGPHPRVQQAVAEAAFYATVCLVLPPLLEARWGATPGKHLCGLAVVGADGRPPRFRDAFLRNILKYGIAPILIVQAATGRTGGHDRIGGTRVVRTQTRRIA</sequence>
<keyword evidence="4 6" id="KW-1133">Transmembrane helix</keyword>
<keyword evidence="9" id="KW-1185">Reference proteome</keyword>
<protein>
    <recommendedName>
        <fullName evidence="7">RDD domain-containing protein</fullName>
    </recommendedName>
</protein>
<dbReference type="Proteomes" id="UP000009081">
    <property type="component" value="Plasmid megaplasmid"/>
</dbReference>
<dbReference type="PANTHER" id="PTHR36115">
    <property type="entry name" value="PROLINE-RICH ANTIGEN HOMOLOG-RELATED"/>
    <property type="match status" value="1"/>
</dbReference>
<reference evidence="8 9" key="1">
    <citation type="journal article" date="2009" name="PLoS ONE">
        <title>Methylobacterium genome sequences: a reference blueprint to investigate microbial metabolism of C1 compounds from natural and industrial sources.</title>
        <authorList>
            <person name="Vuilleumier S."/>
            <person name="Chistoserdova L."/>
            <person name="Lee M.-C."/>
            <person name="Bringel F."/>
            <person name="Lajus A."/>
            <person name="Zhou Y."/>
            <person name="Gourion B."/>
            <person name="Barbe V."/>
            <person name="Chang J."/>
            <person name="Cruveiller S."/>
            <person name="Dossat C."/>
            <person name="Gillett W."/>
            <person name="Gruffaz C."/>
            <person name="Haugen E."/>
            <person name="Hourcade E."/>
            <person name="Levy R."/>
            <person name="Mangenot S."/>
            <person name="Muller E."/>
            <person name="Nadalig T."/>
            <person name="Pagni M."/>
            <person name="Penny C."/>
            <person name="Peyraud R."/>
            <person name="Robinson D.G."/>
            <person name="Roche D."/>
            <person name="Rouy Z."/>
            <person name="Saenampechek C."/>
            <person name="Salvignol G."/>
            <person name="Vallenet D."/>
            <person name="Wu Z."/>
            <person name="Marx C.J."/>
            <person name="Vorholt J.A."/>
            <person name="Olson M.V."/>
            <person name="Kaul R."/>
            <person name="Weissenbach J."/>
            <person name="Medigue C."/>
            <person name="Lidstrom M.E."/>
        </authorList>
    </citation>
    <scope>NUCLEOTIDE SEQUENCE [LARGE SCALE GENOMIC DNA]</scope>
    <source>
        <strain evidence="9">ATCC 14718 / DSM 1338 / JCM 2805 / NCIMB 9133 / AM1</strain>
    </source>
</reference>
<feature type="transmembrane region" description="Helical" evidence="6">
    <location>
        <begin position="12"/>
        <end position="35"/>
    </location>
</feature>
<dbReference type="Pfam" id="PF06271">
    <property type="entry name" value="RDD"/>
    <property type="match status" value="1"/>
</dbReference>
<dbReference type="AlphaFoldDB" id="C5B573"/>
<keyword evidence="5 6" id="KW-0472">Membrane</keyword>
<evidence type="ECO:0000313" key="9">
    <source>
        <dbReference type="Proteomes" id="UP000009081"/>
    </source>
</evidence>
<evidence type="ECO:0000259" key="7">
    <source>
        <dbReference type="Pfam" id="PF06271"/>
    </source>
</evidence>
<dbReference type="HOGENOM" id="CLU_1883316_0_0_5"/>
<dbReference type="OrthoDB" id="9787732at2"/>
<organism evidence="8 9">
    <name type="scientific">Methylorubrum extorquens (strain ATCC 14718 / DSM 1338 / JCM 2805 / NCIMB 9133 / AM1)</name>
    <name type="common">Methylobacterium extorquens</name>
    <dbReference type="NCBI Taxonomy" id="272630"/>
    <lineage>
        <taxon>Bacteria</taxon>
        <taxon>Pseudomonadati</taxon>
        <taxon>Pseudomonadota</taxon>
        <taxon>Alphaproteobacteria</taxon>
        <taxon>Hyphomicrobiales</taxon>
        <taxon>Methylobacteriaceae</taxon>
        <taxon>Methylorubrum</taxon>
    </lineage>
</organism>
<evidence type="ECO:0000256" key="1">
    <source>
        <dbReference type="ARBA" id="ARBA00004651"/>
    </source>
</evidence>
<keyword evidence="8" id="KW-0614">Plasmid</keyword>
<feature type="transmembrane region" description="Helical" evidence="6">
    <location>
        <begin position="41"/>
        <end position="62"/>
    </location>
</feature>
<evidence type="ECO:0000256" key="2">
    <source>
        <dbReference type="ARBA" id="ARBA00022475"/>
    </source>
</evidence>
<evidence type="ECO:0000313" key="8">
    <source>
        <dbReference type="EMBL" id="ACS43605.1"/>
    </source>
</evidence>
<dbReference type="RefSeq" id="WP_012754043.1">
    <property type="nucleotide sequence ID" value="NC_012811.1"/>
</dbReference>
<evidence type="ECO:0000256" key="6">
    <source>
        <dbReference type="SAM" id="Phobius"/>
    </source>
</evidence>
<dbReference type="KEGG" id="mea:Mex_2p0761"/>
<evidence type="ECO:0000256" key="5">
    <source>
        <dbReference type="ARBA" id="ARBA00023136"/>
    </source>
</evidence>
<dbReference type="InterPro" id="IPR010432">
    <property type="entry name" value="RDD"/>
</dbReference>
<feature type="domain" description="RDD" evidence="7">
    <location>
        <begin position="5"/>
        <end position="122"/>
    </location>
</feature>
<keyword evidence="2" id="KW-1003">Cell membrane</keyword>
<dbReference type="InterPro" id="IPR051791">
    <property type="entry name" value="Pra-immunoreactive"/>
</dbReference>